<reference evidence="4" key="1">
    <citation type="journal article" date="2019" name="Int. J. Syst. Evol. Microbiol.">
        <title>The Global Catalogue of Microorganisms (GCM) 10K type strain sequencing project: providing services to taxonomists for standard genome sequencing and annotation.</title>
        <authorList>
            <consortium name="The Broad Institute Genomics Platform"/>
            <consortium name="The Broad Institute Genome Sequencing Center for Infectious Disease"/>
            <person name="Wu L."/>
            <person name="Ma J."/>
        </authorList>
    </citation>
    <scope>NUCLEOTIDE SEQUENCE [LARGE SCALE GENOMIC DNA]</scope>
    <source>
        <strain evidence="4">CCUG 53270</strain>
    </source>
</reference>
<keyword evidence="1" id="KW-0378">Hydrolase</keyword>
<dbReference type="Gene3D" id="2.115.10.20">
    <property type="entry name" value="Glycosyl hydrolase domain, family 43"/>
    <property type="match status" value="1"/>
</dbReference>
<name>A0ABW3UQE1_9BACL</name>
<gene>
    <name evidence="3" type="ORF">ACFQ4B_22945</name>
</gene>
<dbReference type="SUPFAM" id="SSF49899">
    <property type="entry name" value="Concanavalin A-like lectins/glucanases"/>
    <property type="match status" value="1"/>
</dbReference>
<dbReference type="EMBL" id="JBHTLU010000031">
    <property type="protein sequence ID" value="MFD1222980.1"/>
    <property type="molecule type" value="Genomic_DNA"/>
</dbReference>
<keyword evidence="4" id="KW-1185">Reference proteome</keyword>
<dbReference type="InterPro" id="IPR013320">
    <property type="entry name" value="ConA-like_dom_sf"/>
</dbReference>
<accession>A0ABW3UQE1</accession>
<dbReference type="PANTHER" id="PTHR43301:SF3">
    <property type="entry name" value="ARABINAN ENDO-1,5-ALPHA-L-ARABINOSIDASE A-RELATED"/>
    <property type="match status" value="1"/>
</dbReference>
<evidence type="ECO:0000256" key="2">
    <source>
        <dbReference type="ARBA" id="ARBA00023295"/>
    </source>
</evidence>
<dbReference type="InterPro" id="IPR050727">
    <property type="entry name" value="GH43_arabinanases"/>
</dbReference>
<evidence type="ECO:0000256" key="1">
    <source>
        <dbReference type="ARBA" id="ARBA00022801"/>
    </source>
</evidence>
<dbReference type="InterPro" id="IPR023296">
    <property type="entry name" value="Glyco_hydro_beta-prop_sf"/>
</dbReference>
<dbReference type="RefSeq" id="WP_345588925.1">
    <property type="nucleotide sequence ID" value="NZ_BAABJG010000015.1"/>
</dbReference>
<organism evidence="3 4">
    <name type="scientific">Paenibacillus vulneris</name>
    <dbReference type="NCBI Taxonomy" id="1133364"/>
    <lineage>
        <taxon>Bacteria</taxon>
        <taxon>Bacillati</taxon>
        <taxon>Bacillota</taxon>
        <taxon>Bacilli</taxon>
        <taxon>Bacillales</taxon>
        <taxon>Paenibacillaceae</taxon>
        <taxon>Paenibacillus</taxon>
    </lineage>
</organism>
<comment type="caution">
    <text evidence="3">The sequence shown here is derived from an EMBL/GenBank/DDBJ whole genome shotgun (WGS) entry which is preliminary data.</text>
</comment>
<dbReference type="CDD" id="cd08983">
    <property type="entry name" value="GH43_Bt3655-like"/>
    <property type="match status" value="1"/>
</dbReference>
<dbReference type="PANTHER" id="PTHR43301">
    <property type="entry name" value="ARABINAN ENDO-1,5-ALPHA-L-ARABINOSIDASE"/>
    <property type="match status" value="1"/>
</dbReference>
<dbReference type="Proteomes" id="UP001597180">
    <property type="component" value="Unassembled WGS sequence"/>
</dbReference>
<dbReference type="Gene3D" id="2.60.120.200">
    <property type="match status" value="1"/>
</dbReference>
<dbReference type="Pfam" id="PF13385">
    <property type="entry name" value="Laminin_G_3"/>
    <property type="match status" value="1"/>
</dbReference>
<keyword evidence="2" id="KW-0326">Glycosidase</keyword>
<evidence type="ECO:0000313" key="3">
    <source>
        <dbReference type="EMBL" id="MFD1222980.1"/>
    </source>
</evidence>
<protein>
    <submittedName>
        <fullName evidence="3">LamG-like jellyroll fold domain-containing protein</fullName>
    </submittedName>
</protein>
<sequence length="480" mass="54565">MTESSIRRQNHKNAYLMGYFRSGPGQSHLAEKLHYAYSRDGLRWYELNGNEPVWETGLGEGILRDPFIGKGPDGKWHLVFTMRPRGPLIGYASSDDLIHWTEEQALPVMKDIPNTVNSWAPEFTYDPVQEYFLVYWASSTGKDLSNSKHYCVQTKDWKTFTKAELFYDPGFQTIDASLARHEGKYYMAVKDESHVYEPLKYPHPPMNFLAVSDQLEGPYERIPGVQTPDYTEGPEFLWIENEKKWLLYYDYWAYGKFGVMESADMVHWSKELEGEKTRFPYRARHGTMFPVSEKELFRLLDRYALLAQYRTRTYSPVRVAVEGAEGFFHDAFSMRSITLEVRPQSDLVTQVLIDEGDSMNGLALRIRDGRLEAAVCSNGNRLLISSEPLQLNLTQWNHVALTYDEGKLCLYINGGLAGEGSASFALVRAHDSAGGYGGRFGTDAFGDQGSEAAFDGGIKNVRIYSVPLQLEDIRATTASE</sequence>
<dbReference type="SUPFAM" id="SSF75005">
    <property type="entry name" value="Arabinanase/levansucrase/invertase"/>
    <property type="match status" value="1"/>
</dbReference>
<evidence type="ECO:0000313" key="4">
    <source>
        <dbReference type="Proteomes" id="UP001597180"/>
    </source>
</evidence>
<proteinExistence type="predicted"/>